<evidence type="ECO:0000259" key="3">
    <source>
        <dbReference type="Pfam" id="PF13441"/>
    </source>
</evidence>
<proteinExistence type="predicted"/>
<reference evidence="4" key="1">
    <citation type="submission" date="2022-07" db="EMBL/GenBank/DDBJ databases">
        <title>Parvularcula maris sp. nov., an algicidal bacterium isolated from seawater.</title>
        <authorList>
            <person name="Li F."/>
        </authorList>
    </citation>
    <scope>NUCLEOTIDE SEQUENCE</scope>
    <source>
        <strain evidence="4">BGMRC 0090</strain>
    </source>
</reference>
<name>A0A9X2L6Y7_9PROT</name>
<organism evidence="4 5">
    <name type="scientific">Parvularcula maris</name>
    <dbReference type="NCBI Taxonomy" id="2965077"/>
    <lineage>
        <taxon>Bacteria</taxon>
        <taxon>Pseudomonadati</taxon>
        <taxon>Pseudomonadota</taxon>
        <taxon>Alphaproteobacteria</taxon>
        <taxon>Parvularculales</taxon>
        <taxon>Parvularculaceae</taxon>
        <taxon>Parvularcula</taxon>
    </lineage>
</organism>
<dbReference type="InterPro" id="IPR027367">
    <property type="entry name" value="Gly-zipper_YMGG"/>
</dbReference>
<keyword evidence="5" id="KW-1185">Reference proteome</keyword>
<dbReference type="PROSITE" id="PS51257">
    <property type="entry name" value="PROKAR_LIPOPROTEIN"/>
    <property type="match status" value="1"/>
</dbReference>
<evidence type="ECO:0000313" key="5">
    <source>
        <dbReference type="Proteomes" id="UP001142610"/>
    </source>
</evidence>
<feature type="signal peptide" evidence="2">
    <location>
        <begin position="1"/>
        <end position="16"/>
    </location>
</feature>
<feature type="chain" id="PRO_5040759448" evidence="2">
    <location>
        <begin position="17"/>
        <end position="120"/>
    </location>
</feature>
<gene>
    <name evidence="4" type="ORF">NOG11_02735</name>
</gene>
<dbReference type="AlphaFoldDB" id="A0A9X2L6Y7"/>
<evidence type="ECO:0000256" key="1">
    <source>
        <dbReference type="SAM" id="MobiDB-lite"/>
    </source>
</evidence>
<dbReference type="EMBL" id="JANIBC010000001">
    <property type="protein sequence ID" value="MCQ8184294.1"/>
    <property type="molecule type" value="Genomic_DNA"/>
</dbReference>
<protein>
    <submittedName>
        <fullName evidence="4">YMGG-like glycine zipper-containing protein</fullName>
    </submittedName>
</protein>
<evidence type="ECO:0000256" key="2">
    <source>
        <dbReference type="SAM" id="SignalP"/>
    </source>
</evidence>
<evidence type="ECO:0000313" key="4">
    <source>
        <dbReference type="EMBL" id="MCQ8184294.1"/>
    </source>
</evidence>
<keyword evidence="2" id="KW-0732">Signal</keyword>
<feature type="region of interest" description="Disordered" evidence="1">
    <location>
        <begin position="68"/>
        <end position="89"/>
    </location>
</feature>
<sequence length="120" mass="12323">MRILLGLAGLSALALGACTTTGNVERNAVGGAALGAAAGAVIGNNVGDGDADRGAAIGAAVGGTAGAIRGRQQDVQSGEGTRLKTGPDGRQLYFDERAQRYYYYDETRDRTYWQNGAVRG</sequence>
<comment type="caution">
    <text evidence="4">The sequence shown here is derived from an EMBL/GenBank/DDBJ whole genome shotgun (WGS) entry which is preliminary data.</text>
</comment>
<dbReference type="Proteomes" id="UP001142610">
    <property type="component" value="Unassembled WGS sequence"/>
</dbReference>
<dbReference type="Pfam" id="PF13441">
    <property type="entry name" value="Gly-zipper_YMGG"/>
    <property type="match status" value="1"/>
</dbReference>
<feature type="domain" description="YMGG-like Gly-zipper" evidence="3">
    <location>
        <begin position="27"/>
        <end position="72"/>
    </location>
</feature>
<accession>A0A9X2L6Y7</accession>
<dbReference type="RefSeq" id="WP_256618099.1">
    <property type="nucleotide sequence ID" value="NZ_JANIBC010000001.1"/>
</dbReference>